<dbReference type="PANTHER" id="PTHR39321">
    <property type="entry name" value="NICOTINATE-NUCLEOTIDE ADENYLYLTRANSFERASE-RELATED"/>
    <property type="match status" value="1"/>
</dbReference>
<keyword evidence="6 11" id="KW-0548">Nucleotidyltransferase</keyword>
<evidence type="ECO:0000256" key="5">
    <source>
        <dbReference type="ARBA" id="ARBA00022679"/>
    </source>
</evidence>
<dbReference type="EMBL" id="JBBPCO010000008">
    <property type="protein sequence ID" value="MEK8090003.1"/>
    <property type="molecule type" value="Genomic_DNA"/>
</dbReference>
<keyword evidence="8 11" id="KW-0067">ATP-binding</keyword>
<evidence type="ECO:0000259" key="12">
    <source>
        <dbReference type="Pfam" id="PF01467"/>
    </source>
</evidence>
<dbReference type="HAMAP" id="MF_00244">
    <property type="entry name" value="NaMN_adenylyltr"/>
    <property type="match status" value="1"/>
</dbReference>
<evidence type="ECO:0000256" key="11">
    <source>
        <dbReference type="HAMAP-Rule" id="MF_00244"/>
    </source>
</evidence>
<evidence type="ECO:0000256" key="6">
    <source>
        <dbReference type="ARBA" id="ARBA00022695"/>
    </source>
</evidence>
<protein>
    <recommendedName>
        <fullName evidence="11">Probable nicotinate-nucleotide adenylyltransferase</fullName>
        <ecNumber evidence="11">2.7.7.18</ecNumber>
    </recommendedName>
    <alternativeName>
        <fullName evidence="11">Deamido-NAD(+) diphosphorylase</fullName>
    </alternativeName>
    <alternativeName>
        <fullName evidence="11">Deamido-NAD(+) pyrophosphorylase</fullName>
    </alternativeName>
    <alternativeName>
        <fullName evidence="11">Nicotinate mononucleotide adenylyltransferase</fullName>
        <shortName evidence="11">NaMN adenylyltransferase</shortName>
    </alternativeName>
</protein>
<keyword evidence="4 11" id="KW-0662">Pyridine nucleotide biosynthesis</keyword>
<dbReference type="NCBIfam" id="NF000840">
    <property type="entry name" value="PRK00071.1-3"/>
    <property type="match status" value="1"/>
</dbReference>
<dbReference type="NCBIfam" id="NF000839">
    <property type="entry name" value="PRK00071.1-1"/>
    <property type="match status" value="1"/>
</dbReference>
<keyword evidence="9 11" id="KW-0520">NAD</keyword>
<accession>A0ABU9DBA8</accession>
<dbReference type="InterPro" id="IPR004821">
    <property type="entry name" value="Cyt_trans-like"/>
</dbReference>
<comment type="pathway">
    <text evidence="2 11">Cofactor biosynthesis; NAD(+) biosynthesis; deamido-NAD(+) from nicotinate D-ribonucleotide: step 1/1.</text>
</comment>
<dbReference type="GO" id="GO:0004515">
    <property type="term" value="F:nicotinate-nucleotide adenylyltransferase activity"/>
    <property type="evidence" value="ECO:0007669"/>
    <property type="project" value="UniProtKB-EC"/>
</dbReference>
<evidence type="ECO:0000256" key="4">
    <source>
        <dbReference type="ARBA" id="ARBA00022642"/>
    </source>
</evidence>
<keyword evidence="7 11" id="KW-0547">Nucleotide-binding</keyword>
<dbReference type="NCBIfam" id="TIGR00125">
    <property type="entry name" value="cyt_tran_rel"/>
    <property type="match status" value="1"/>
</dbReference>
<evidence type="ECO:0000256" key="8">
    <source>
        <dbReference type="ARBA" id="ARBA00022840"/>
    </source>
</evidence>
<evidence type="ECO:0000256" key="1">
    <source>
        <dbReference type="ARBA" id="ARBA00002324"/>
    </source>
</evidence>
<comment type="similarity">
    <text evidence="3 11">Belongs to the NadD family.</text>
</comment>
<evidence type="ECO:0000313" key="13">
    <source>
        <dbReference type="EMBL" id="MEK8090003.1"/>
    </source>
</evidence>
<dbReference type="EC" id="2.7.7.18" evidence="11"/>
<name>A0ABU9DBA8_9PROT</name>
<dbReference type="Gene3D" id="3.40.50.620">
    <property type="entry name" value="HUPs"/>
    <property type="match status" value="1"/>
</dbReference>
<evidence type="ECO:0000256" key="7">
    <source>
        <dbReference type="ARBA" id="ARBA00022741"/>
    </source>
</evidence>
<evidence type="ECO:0000256" key="2">
    <source>
        <dbReference type="ARBA" id="ARBA00005019"/>
    </source>
</evidence>
<gene>
    <name evidence="11 13" type="primary">nadD</name>
    <name evidence="13" type="ORF">WOB96_09505</name>
</gene>
<sequence length="219" mass="24480">MTGLAVLGGTFDPVHYGHLRPAEEIRQVLGVDEVLLIPAGQPPHRGLPRSNPEHRLAMTELAAACHPPFRVLDWEVRKQSPSYAVETLSRLRTEQGDIPIAFILGRDAFLRFDTWHRWREILDLVHLVVACRPGWAGPELPEILKQETQKREFQDATDMMQRAAGGIFFQDVTGLAISSTQIRELLCQGRSPRFLLPGAVLDYIERQGLYRTAGPASGG</sequence>
<evidence type="ECO:0000256" key="3">
    <source>
        <dbReference type="ARBA" id="ARBA00009014"/>
    </source>
</evidence>
<dbReference type="CDD" id="cd02165">
    <property type="entry name" value="NMNAT"/>
    <property type="match status" value="1"/>
</dbReference>
<evidence type="ECO:0000256" key="10">
    <source>
        <dbReference type="ARBA" id="ARBA00048721"/>
    </source>
</evidence>
<reference evidence="13 14" key="1">
    <citation type="submission" date="2024-04" db="EMBL/GenBank/DDBJ databases">
        <authorList>
            <person name="Abashina T."/>
            <person name="Shaikin A."/>
        </authorList>
    </citation>
    <scope>NUCLEOTIDE SEQUENCE [LARGE SCALE GENOMIC DNA]</scope>
    <source>
        <strain evidence="13 14">AAFK</strain>
    </source>
</reference>
<dbReference type="NCBIfam" id="TIGR00482">
    <property type="entry name" value="nicotinate (nicotinamide) nucleotide adenylyltransferase"/>
    <property type="match status" value="1"/>
</dbReference>
<comment type="caution">
    <text evidence="13">The sequence shown here is derived from an EMBL/GenBank/DDBJ whole genome shotgun (WGS) entry which is preliminary data.</text>
</comment>
<dbReference type="RefSeq" id="WP_341371060.1">
    <property type="nucleotide sequence ID" value="NZ_JBBPCO010000008.1"/>
</dbReference>
<dbReference type="PANTHER" id="PTHR39321:SF3">
    <property type="entry name" value="PHOSPHOPANTETHEINE ADENYLYLTRANSFERASE"/>
    <property type="match status" value="1"/>
</dbReference>
<evidence type="ECO:0000256" key="9">
    <source>
        <dbReference type="ARBA" id="ARBA00023027"/>
    </source>
</evidence>
<dbReference type="InterPro" id="IPR014729">
    <property type="entry name" value="Rossmann-like_a/b/a_fold"/>
</dbReference>
<feature type="domain" description="Cytidyltransferase-like" evidence="12">
    <location>
        <begin position="6"/>
        <end position="184"/>
    </location>
</feature>
<proteinExistence type="inferred from homology"/>
<keyword evidence="14" id="KW-1185">Reference proteome</keyword>
<dbReference type="Pfam" id="PF01467">
    <property type="entry name" value="CTP_transf_like"/>
    <property type="match status" value="1"/>
</dbReference>
<dbReference type="InterPro" id="IPR005248">
    <property type="entry name" value="NadD/NMNAT"/>
</dbReference>
<keyword evidence="5 11" id="KW-0808">Transferase</keyword>
<organism evidence="13 14">
    <name type="scientific">Thermithiobacillus plumbiphilus</name>
    <dbReference type="NCBI Taxonomy" id="1729899"/>
    <lineage>
        <taxon>Bacteria</taxon>
        <taxon>Pseudomonadati</taxon>
        <taxon>Pseudomonadota</taxon>
        <taxon>Acidithiobacillia</taxon>
        <taxon>Acidithiobacillales</taxon>
        <taxon>Thermithiobacillaceae</taxon>
        <taxon>Thermithiobacillus</taxon>
    </lineage>
</organism>
<comment type="function">
    <text evidence="1 11">Catalyzes the reversible adenylation of nicotinate mononucleotide (NaMN) to nicotinic acid adenine dinucleotide (NaAD).</text>
</comment>
<evidence type="ECO:0000313" key="14">
    <source>
        <dbReference type="Proteomes" id="UP001446205"/>
    </source>
</evidence>
<dbReference type="SUPFAM" id="SSF52374">
    <property type="entry name" value="Nucleotidylyl transferase"/>
    <property type="match status" value="1"/>
</dbReference>
<comment type="catalytic activity">
    <reaction evidence="10 11">
        <text>nicotinate beta-D-ribonucleotide + ATP + H(+) = deamido-NAD(+) + diphosphate</text>
        <dbReference type="Rhea" id="RHEA:22860"/>
        <dbReference type="ChEBI" id="CHEBI:15378"/>
        <dbReference type="ChEBI" id="CHEBI:30616"/>
        <dbReference type="ChEBI" id="CHEBI:33019"/>
        <dbReference type="ChEBI" id="CHEBI:57502"/>
        <dbReference type="ChEBI" id="CHEBI:58437"/>
        <dbReference type="EC" id="2.7.7.18"/>
    </reaction>
</comment>
<dbReference type="Proteomes" id="UP001446205">
    <property type="component" value="Unassembled WGS sequence"/>
</dbReference>